<feature type="compositionally biased region" description="Pro residues" evidence="15">
    <location>
        <begin position="27"/>
        <end position="48"/>
    </location>
</feature>
<feature type="compositionally biased region" description="Pro residues" evidence="15">
    <location>
        <begin position="68"/>
        <end position="216"/>
    </location>
</feature>
<feature type="binding site" evidence="14">
    <location>
        <position position="628"/>
    </location>
    <ligand>
        <name>ATP</name>
        <dbReference type="ChEBI" id="CHEBI:30616"/>
    </ligand>
</feature>
<feature type="compositionally biased region" description="Low complexity" evidence="15">
    <location>
        <begin position="309"/>
        <end position="329"/>
    </location>
</feature>
<keyword evidence="19" id="KW-1185">Reference proteome</keyword>
<dbReference type="PANTHER" id="PTHR47982:SF45">
    <property type="entry name" value="NON-SPECIFIC SERINE_THREONINE PROTEIN KINASE"/>
    <property type="match status" value="1"/>
</dbReference>
<feature type="compositionally biased region" description="Pro residues" evidence="15">
    <location>
        <begin position="224"/>
        <end position="295"/>
    </location>
</feature>
<keyword evidence="4" id="KW-0723">Serine/threonine-protein kinase</keyword>
<evidence type="ECO:0000256" key="8">
    <source>
        <dbReference type="ARBA" id="ARBA00022777"/>
    </source>
</evidence>
<evidence type="ECO:0000256" key="7">
    <source>
        <dbReference type="ARBA" id="ARBA00022741"/>
    </source>
</evidence>
<dbReference type="Proteomes" id="UP000516437">
    <property type="component" value="Chromosome 7"/>
</dbReference>
<comment type="catalytic activity">
    <reaction evidence="12">
        <text>L-threonyl-[protein] + ATP = O-phospho-L-threonyl-[protein] + ADP + H(+)</text>
        <dbReference type="Rhea" id="RHEA:46608"/>
        <dbReference type="Rhea" id="RHEA-COMP:11060"/>
        <dbReference type="Rhea" id="RHEA-COMP:11605"/>
        <dbReference type="ChEBI" id="CHEBI:15378"/>
        <dbReference type="ChEBI" id="CHEBI:30013"/>
        <dbReference type="ChEBI" id="CHEBI:30616"/>
        <dbReference type="ChEBI" id="CHEBI:61977"/>
        <dbReference type="ChEBI" id="CHEBI:456216"/>
        <dbReference type="EC" id="2.7.11.1"/>
    </reaction>
</comment>
<dbReference type="GO" id="GO:0005886">
    <property type="term" value="C:plasma membrane"/>
    <property type="evidence" value="ECO:0007669"/>
    <property type="project" value="UniProtKB-SubCell"/>
</dbReference>
<dbReference type="GO" id="GO:0004674">
    <property type="term" value="F:protein serine/threonine kinase activity"/>
    <property type="evidence" value="ECO:0007669"/>
    <property type="project" value="UniProtKB-KW"/>
</dbReference>
<dbReference type="SUPFAM" id="SSF56112">
    <property type="entry name" value="Protein kinase-like (PK-like)"/>
    <property type="match status" value="2"/>
</dbReference>
<dbReference type="AlphaFoldDB" id="A0A6A1V3A1"/>
<evidence type="ECO:0000256" key="5">
    <source>
        <dbReference type="ARBA" id="ARBA00022679"/>
    </source>
</evidence>
<proteinExistence type="predicted"/>
<dbReference type="InterPro" id="IPR001245">
    <property type="entry name" value="Ser-Thr/Tyr_kinase_cat_dom"/>
</dbReference>
<keyword evidence="5" id="KW-0808">Transferase</keyword>
<dbReference type="PROSITE" id="PS00107">
    <property type="entry name" value="PROTEIN_KINASE_ATP"/>
    <property type="match status" value="1"/>
</dbReference>
<sequence length="927" mass="97724">MASTAQSPDSSPSAVPPASSTTSPSTSSPPPSSTSPPPQTTTTPPPPASLTTSPSSQPSDTPSDPATPSSPPPAVPPAPPPAKASPPPPPPSETSPPLAPKTSPPPLSDLPTSPKPPSSNAPPPSTFSSPPPPSSSPPKSSPPPPSKSYPPASSPPPPPSTLPVSSPPPPSSTPPAKSPPSMAPQNSPPPPASKPPKGSPPSPSSTPPEKTPPPPSKSDSPASSPAPPASIPPEDSPPPASVPLGNKPPPPRLTPVPPTSTPSTPPSNSPSKLSPPPPIIRLAPPPPAHDSPPSPSQTFPNQNSTPSTNVPASNDSNPNVSPPNSTGSGSIGTASVVAISAVIGVILVSLIGVAVWCMRKRRKPYSGLGGYVMPSPLGYSPKSDSAITKTHSSAPLVQSGSSSDFVYSQGEPVGLGNSRAWFTYDELVKATNGFSVQNLLGEGGFGSVYKGCLPDGREIAVKQLKIGGSQGEREFKAEVEIISRIHHRHLVSLVGYCLYEDQRLLVYDYVPNNTLYFHLHGEGRPVLDWATRVKVAAGAARGIAYLHEDYSAITKTHSSAPLVQSGSSSDFVYSQGEPVGLGNSRAWFTYDELVKATNGFSVQNLLGEGGFGSVYKGCLPDGREIAVKQLKIGGSQGEREFKAEVEIISRIHHRHLVSLVGYCLYEDQRLLVYDYVPNNTLYFHLHGEGRPVLDWATRVKVAAGAARGIAYLHEDCHPRIIHRDIKSSNILLDHNFEARVSDFGLAKLALDANTHITTRVMGTFGYMAPEYASSGKLTDKSDVYSFGVVLLELITGRKPVDASQPLGDESLVEWARPLLSRALDNEQFQDLADPRLQMHYVESEMFCMIEVAAACVRHSAAKRPGMGQVVRAFDSLATSDLTNGMRVGESEVFDSAQQSAEIRLFRRMAFGSQNYSTDFFSQTSLDS</sequence>
<keyword evidence="18" id="KW-0675">Receptor</keyword>
<dbReference type="FunFam" id="1.10.510.10:FF:000173">
    <property type="entry name" value="proline-rich receptor-like protein kinase PERK8"/>
    <property type="match status" value="1"/>
</dbReference>
<evidence type="ECO:0000256" key="4">
    <source>
        <dbReference type="ARBA" id="ARBA00022527"/>
    </source>
</evidence>
<evidence type="ECO:0000256" key="6">
    <source>
        <dbReference type="ARBA" id="ARBA00022692"/>
    </source>
</evidence>
<dbReference type="InterPro" id="IPR017441">
    <property type="entry name" value="Protein_kinase_ATP_BS"/>
</dbReference>
<keyword evidence="10 16" id="KW-1133">Transmembrane helix</keyword>
<dbReference type="InterPro" id="IPR047117">
    <property type="entry name" value="PERK1-13-like"/>
</dbReference>
<evidence type="ECO:0000256" key="3">
    <source>
        <dbReference type="ARBA" id="ARBA00022475"/>
    </source>
</evidence>
<reference evidence="18 19" key="1">
    <citation type="journal article" date="2019" name="Plant Biotechnol. J.">
        <title>The red bayberry genome and genetic basis of sex determination.</title>
        <authorList>
            <person name="Jia H.M."/>
            <person name="Jia H.J."/>
            <person name="Cai Q.L."/>
            <person name="Wang Y."/>
            <person name="Zhao H.B."/>
            <person name="Yang W.F."/>
            <person name="Wang G.Y."/>
            <person name="Li Y.H."/>
            <person name="Zhan D.L."/>
            <person name="Shen Y.T."/>
            <person name="Niu Q.F."/>
            <person name="Chang L."/>
            <person name="Qiu J."/>
            <person name="Zhao L."/>
            <person name="Xie H.B."/>
            <person name="Fu W.Y."/>
            <person name="Jin J."/>
            <person name="Li X.W."/>
            <person name="Jiao Y."/>
            <person name="Zhou C.C."/>
            <person name="Tu T."/>
            <person name="Chai C.Y."/>
            <person name="Gao J.L."/>
            <person name="Fan L.J."/>
            <person name="van de Weg E."/>
            <person name="Wang J.Y."/>
            <person name="Gao Z.S."/>
        </authorList>
    </citation>
    <scope>NUCLEOTIDE SEQUENCE [LARGE SCALE GENOMIC DNA]</scope>
    <source>
        <tissue evidence="18">Leaves</tissue>
    </source>
</reference>
<evidence type="ECO:0000256" key="1">
    <source>
        <dbReference type="ARBA" id="ARBA00004162"/>
    </source>
</evidence>
<dbReference type="FunFam" id="3.30.200.20:FF:000212">
    <property type="entry name" value="Proline-rich receptor-like protein kinase PERK8"/>
    <property type="match status" value="2"/>
</dbReference>
<feature type="compositionally biased region" description="Low complexity" evidence="15">
    <location>
        <begin position="49"/>
        <end position="67"/>
    </location>
</feature>
<dbReference type="Gene3D" id="3.30.200.20">
    <property type="entry name" value="Phosphorylase Kinase, domain 1"/>
    <property type="match status" value="1"/>
</dbReference>
<organism evidence="18 19">
    <name type="scientific">Morella rubra</name>
    <name type="common">Chinese bayberry</name>
    <dbReference type="NCBI Taxonomy" id="262757"/>
    <lineage>
        <taxon>Eukaryota</taxon>
        <taxon>Viridiplantae</taxon>
        <taxon>Streptophyta</taxon>
        <taxon>Embryophyta</taxon>
        <taxon>Tracheophyta</taxon>
        <taxon>Spermatophyta</taxon>
        <taxon>Magnoliopsida</taxon>
        <taxon>eudicotyledons</taxon>
        <taxon>Gunneridae</taxon>
        <taxon>Pentapetalae</taxon>
        <taxon>rosids</taxon>
        <taxon>fabids</taxon>
        <taxon>Fagales</taxon>
        <taxon>Myricaceae</taxon>
        <taxon>Morella</taxon>
    </lineage>
</organism>
<keyword evidence="11 16" id="KW-0472">Membrane</keyword>
<evidence type="ECO:0000259" key="17">
    <source>
        <dbReference type="PROSITE" id="PS50011"/>
    </source>
</evidence>
<keyword evidence="9 14" id="KW-0067">ATP-binding</keyword>
<comment type="caution">
    <text evidence="18">The sequence shown here is derived from an EMBL/GenBank/DDBJ whole genome shotgun (WGS) entry which is preliminary data.</text>
</comment>
<accession>A0A6A1V3A1</accession>
<evidence type="ECO:0000256" key="16">
    <source>
        <dbReference type="SAM" id="Phobius"/>
    </source>
</evidence>
<feature type="region of interest" description="Disordered" evidence="15">
    <location>
        <begin position="1"/>
        <end position="329"/>
    </location>
</feature>
<evidence type="ECO:0000256" key="2">
    <source>
        <dbReference type="ARBA" id="ARBA00012513"/>
    </source>
</evidence>
<evidence type="ECO:0000256" key="11">
    <source>
        <dbReference type="ARBA" id="ARBA00023136"/>
    </source>
</evidence>
<evidence type="ECO:0000256" key="10">
    <source>
        <dbReference type="ARBA" id="ARBA00022989"/>
    </source>
</evidence>
<dbReference type="InterPro" id="IPR000719">
    <property type="entry name" value="Prot_kinase_dom"/>
</dbReference>
<keyword evidence="7 14" id="KW-0547">Nucleotide-binding</keyword>
<keyword evidence="6 16" id="KW-0812">Transmembrane</keyword>
<dbReference type="PROSITE" id="PS00108">
    <property type="entry name" value="PROTEIN_KINASE_ST"/>
    <property type="match status" value="1"/>
</dbReference>
<dbReference type="OrthoDB" id="4062651at2759"/>
<feature type="domain" description="Protein kinase" evidence="17">
    <location>
        <begin position="600"/>
        <end position="876"/>
    </location>
</feature>
<name>A0A6A1V3A1_9ROSI</name>
<feature type="compositionally biased region" description="Polar residues" evidence="15">
    <location>
        <begin position="297"/>
        <end position="308"/>
    </location>
</feature>
<evidence type="ECO:0000313" key="18">
    <source>
        <dbReference type="EMBL" id="KAB1206488.1"/>
    </source>
</evidence>
<gene>
    <name evidence="18" type="ORF">CJ030_MR7G000056</name>
</gene>
<dbReference type="Pfam" id="PF07714">
    <property type="entry name" value="PK_Tyr_Ser-Thr"/>
    <property type="match status" value="2"/>
</dbReference>
<keyword evidence="3" id="KW-1003">Cell membrane</keyword>
<dbReference type="CDD" id="cd14066">
    <property type="entry name" value="STKc_IRAK"/>
    <property type="match status" value="1"/>
</dbReference>
<evidence type="ECO:0000256" key="15">
    <source>
        <dbReference type="SAM" id="MobiDB-lite"/>
    </source>
</evidence>
<protein>
    <recommendedName>
        <fullName evidence="2">non-specific serine/threonine protein kinase</fullName>
        <ecNumber evidence="2">2.7.11.1</ecNumber>
    </recommendedName>
</protein>
<dbReference type="EMBL" id="RXIC02000025">
    <property type="protein sequence ID" value="KAB1206488.1"/>
    <property type="molecule type" value="Genomic_DNA"/>
</dbReference>
<dbReference type="GO" id="GO:0005524">
    <property type="term" value="F:ATP binding"/>
    <property type="evidence" value="ECO:0007669"/>
    <property type="project" value="UniProtKB-UniRule"/>
</dbReference>
<dbReference type="SMART" id="SM00220">
    <property type="entry name" value="S_TKc"/>
    <property type="match status" value="1"/>
</dbReference>
<feature type="compositionally biased region" description="Low complexity" evidence="15">
    <location>
        <begin position="7"/>
        <end position="26"/>
    </location>
</feature>
<feature type="transmembrane region" description="Helical" evidence="16">
    <location>
        <begin position="331"/>
        <end position="356"/>
    </location>
</feature>
<comment type="catalytic activity">
    <reaction evidence="13">
        <text>L-seryl-[protein] + ATP = O-phospho-L-seryl-[protein] + ADP + H(+)</text>
        <dbReference type="Rhea" id="RHEA:17989"/>
        <dbReference type="Rhea" id="RHEA-COMP:9863"/>
        <dbReference type="Rhea" id="RHEA-COMP:11604"/>
        <dbReference type="ChEBI" id="CHEBI:15378"/>
        <dbReference type="ChEBI" id="CHEBI:29999"/>
        <dbReference type="ChEBI" id="CHEBI:30616"/>
        <dbReference type="ChEBI" id="CHEBI:83421"/>
        <dbReference type="ChEBI" id="CHEBI:456216"/>
        <dbReference type="EC" id="2.7.11.1"/>
    </reaction>
</comment>
<evidence type="ECO:0000256" key="14">
    <source>
        <dbReference type="PROSITE-ProRule" id="PRU10141"/>
    </source>
</evidence>
<evidence type="ECO:0000256" key="13">
    <source>
        <dbReference type="ARBA" id="ARBA00048679"/>
    </source>
</evidence>
<dbReference type="Gene3D" id="1.10.510.10">
    <property type="entry name" value="Transferase(Phosphotransferase) domain 1"/>
    <property type="match status" value="2"/>
</dbReference>
<dbReference type="PANTHER" id="PTHR47982">
    <property type="entry name" value="PROLINE-RICH RECEPTOR-LIKE PROTEIN KINASE PERK4"/>
    <property type="match status" value="1"/>
</dbReference>
<comment type="subcellular location">
    <subcellularLocation>
        <location evidence="1">Cell membrane</location>
        <topology evidence="1">Single-pass membrane protein</topology>
    </subcellularLocation>
</comment>
<dbReference type="InterPro" id="IPR011009">
    <property type="entry name" value="Kinase-like_dom_sf"/>
</dbReference>
<keyword evidence="8 18" id="KW-0418">Kinase</keyword>
<evidence type="ECO:0000313" key="19">
    <source>
        <dbReference type="Proteomes" id="UP000516437"/>
    </source>
</evidence>
<evidence type="ECO:0000256" key="12">
    <source>
        <dbReference type="ARBA" id="ARBA00047899"/>
    </source>
</evidence>
<dbReference type="InterPro" id="IPR008271">
    <property type="entry name" value="Ser/Thr_kinase_AS"/>
</dbReference>
<dbReference type="PROSITE" id="PS50011">
    <property type="entry name" value="PROTEIN_KINASE_DOM"/>
    <property type="match status" value="1"/>
</dbReference>
<evidence type="ECO:0000256" key="9">
    <source>
        <dbReference type="ARBA" id="ARBA00022840"/>
    </source>
</evidence>
<dbReference type="EC" id="2.7.11.1" evidence="2"/>